<accession>A0A2A2B0G4</accession>
<keyword evidence="1" id="KW-0472">Membrane</keyword>
<feature type="transmembrane region" description="Helical" evidence="1">
    <location>
        <begin position="318"/>
        <end position="340"/>
    </location>
</feature>
<feature type="transmembrane region" description="Helical" evidence="1">
    <location>
        <begin position="187"/>
        <end position="218"/>
    </location>
</feature>
<reference evidence="2 3" key="1">
    <citation type="submission" date="2017-08" db="EMBL/GenBank/DDBJ databases">
        <title>WGS of Clinical strains of the CDC Group NO-1 linked to zoonotic infections in humans.</title>
        <authorList>
            <person name="Bernier A.-M."/>
            <person name="Bernard K."/>
        </authorList>
    </citation>
    <scope>NUCLEOTIDE SEQUENCE [LARGE SCALE GENOMIC DNA]</scope>
    <source>
        <strain evidence="2 3">NML120219</strain>
    </source>
</reference>
<name>A0A2A2B0G4_9BURK</name>
<feature type="transmembrane region" description="Helical" evidence="1">
    <location>
        <begin position="285"/>
        <end position="306"/>
    </location>
</feature>
<keyword evidence="1" id="KW-1133">Transmembrane helix</keyword>
<gene>
    <name evidence="2" type="ORF">CK621_03200</name>
</gene>
<feature type="transmembrane region" description="Helical" evidence="1">
    <location>
        <begin position="161"/>
        <end position="180"/>
    </location>
</feature>
<evidence type="ECO:0000313" key="2">
    <source>
        <dbReference type="EMBL" id="PAT43501.1"/>
    </source>
</evidence>
<dbReference type="Proteomes" id="UP000218439">
    <property type="component" value="Unassembled WGS sequence"/>
</dbReference>
<evidence type="ECO:0000256" key="1">
    <source>
        <dbReference type="SAM" id="Phobius"/>
    </source>
</evidence>
<feature type="transmembrane region" description="Helical" evidence="1">
    <location>
        <begin position="94"/>
        <end position="120"/>
    </location>
</feature>
<protein>
    <submittedName>
        <fullName evidence="2">Uncharacterized protein</fullName>
    </submittedName>
</protein>
<feature type="transmembrane region" description="Helical" evidence="1">
    <location>
        <begin position="352"/>
        <end position="374"/>
    </location>
</feature>
<feature type="transmembrane region" description="Helical" evidence="1">
    <location>
        <begin position="22"/>
        <end position="43"/>
    </location>
</feature>
<evidence type="ECO:0000313" key="3">
    <source>
        <dbReference type="Proteomes" id="UP000218439"/>
    </source>
</evidence>
<keyword evidence="1" id="KW-0812">Transmembrane</keyword>
<dbReference type="EMBL" id="NSJE01000004">
    <property type="protein sequence ID" value="PAT43501.1"/>
    <property type="molecule type" value="Genomic_DNA"/>
</dbReference>
<comment type="caution">
    <text evidence="2">The sequence shown here is derived from an EMBL/GenBank/DDBJ whole genome shotgun (WGS) entry which is preliminary data.</text>
</comment>
<dbReference type="AlphaFoldDB" id="A0A2A2B0G4"/>
<proteinExistence type="predicted"/>
<organism evidence="2 3">
    <name type="scientific">Vandammella animalimorsus</name>
    <dbReference type="NCBI Taxonomy" id="2029117"/>
    <lineage>
        <taxon>Bacteria</taxon>
        <taxon>Pseudomonadati</taxon>
        <taxon>Pseudomonadota</taxon>
        <taxon>Betaproteobacteria</taxon>
        <taxon>Burkholderiales</taxon>
        <taxon>Comamonadaceae</taxon>
        <taxon>Vandammella</taxon>
    </lineage>
</organism>
<feature type="transmembrane region" description="Helical" evidence="1">
    <location>
        <begin position="132"/>
        <end position="149"/>
    </location>
</feature>
<feature type="transmembrane region" description="Helical" evidence="1">
    <location>
        <begin position="224"/>
        <end position="241"/>
    </location>
</feature>
<feature type="transmembrane region" description="Helical" evidence="1">
    <location>
        <begin position="386"/>
        <end position="404"/>
    </location>
</feature>
<sequence>MHTSQYSTAAMPFPTQLTMRRVLTYLSLCYFTVMLGTAIFGVTESYTGLPWWDSWHAINGFYLLATAGDLSAWLEHGNEHRFVLSRLLYWVEMHFFGSFQFLLLCNFLLIGCLIALFWQLFKSPLIAERPILSKKAWLLLLCATLFSWVQAENLTWELVSHVYQAFAVPLAAFLCLARYLQSARAGWLWLAALLGAAATLTMANGILALPLMALWLLLSRRPRAALALGILGAVTTGLYFHGFENTPPHPNGMRANLLEHPLELLQFILIYFGSPVRYISNLSPWASSAALAIGLLFAVLTLWALWHEMRHFGVGASNALHWALLMFIVYIGGSAFASALGRLGYGLVAAMASRYTTSTLLAWIALLLWMYARLPARVSSPWPMRSTAWVIYAISLAVLLPYQFRAITSPDLATVRRERERAALAMALGIRDAQAISFIHFSAEYGIEQSQRYISHGLGVHGKPPYALLAKHRQWQTPLPPPESRCSANAIELQAVAQTAYWRINGQLQDMPLARRTSQTPRLIHIQQDGRIVGYALLPRPTFGQTLMSPSTSTPFFGYLPAQALDQPTKTVQLVLDETCSANAALPAVASTP</sequence>